<accession>A0ABV8WJM7</accession>
<keyword evidence="2" id="KW-1185">Reference proteome</keyword>
<gene>
    <name evidence="1" type="ORF">ACFO0G_12520</name>
</gene>
<name>A0ABV8WJM7_9MICC</name>
<dbReference type="Proteomes" id="UP001595778">
    <property type="component" value="Unassembled WGS sequence"/>
</dbReference>
<comment type="caution">
    <text evidence="1">The sequence shown here is derived from an EMBL/GenBank/DDBJ whole genome shotgun (WGS) entry which is preliminary data.</text>
</comment>
<organism evidence="1 2">
    <name type="scientific">Arthrobacter sedimenti</name>
    <dbReference type="NCBI Taxonomy" id="2694931"/>
    <lineage>
        <taxon>Bacteria</taxon>
        <taxon>Bacillati</taxon>
        <taxon>Actinomycetota</taxon>
        <taxon>Actinomycetes</taxon>
        <taxon>Micrococcales</taxon>
        <taxon>Micrococcaceae</taxon>
        <taxon>Arthrobacter</taxon>
    </lineage>
</organism>
<proteinExistence type="predicted"/>
<dbReference type="EMBL" id="JBHSDQ010000004">
    <property type="protein sequence ID" value="MFC4396917.1"/>
    <property type="molecule type" value="Genomic_DNA"/>
</dbReference>
<protein>
    <recommendedName>
        <fullName evidence="3">DoxX family membrane protein</fullName>
    </recommendedName>
</protein>
<evidence type="ECO:0008006" key="3">
    <source>
        <dbReference type="Google" id="ProtNLM"/>
    </source>
</evidence>
<reference evidence="2" key="1">
    <citation type="journal article" date="2019" name="Int. J. Syst. Evol. Microbiol.">
        <title>The Global Catalogue of Microorganisms (GCM) 10K type strain sequencing project: providing services to taxonomists for standard genome sequencing and annotation.</title>
        <authorList>
            <consortium name="The Broad Institute Genomics Platform"/>
            <consortium name="The Broad Institute Genome Sequencing Center for Infectious Disease"/>
            <person name="Wu L."/>
            <person name="Ma J."/>
        </authorList>
    </citation>
    <scope>NUCLEOTIDE SEQUENCE [LARGE SCALE GENOMIC DNA]</scope>
    <source>
        <strain evidence="2">PJ61</strain>
    </source>
</reference>
<sequence>MLARITQHVVKGLMMKLSHIPLRLATGAFIFNAGYSKRNLDKDSAARLQGMGAKVYPQVARLEPEKFGKLLSYAEMTLGAILLAPFVPSRLAGLGLGIFSGSLLTMYRRIPEMTLEDGIRPSQQGTVLAKDIWMFGIALALILDRKGSPMRGAQRSTPGAARRPALR</sequence>
<evidence type="ECO:0000313" key="1">
    <source>
        <dbReference type="EMBL" id="MFC4396917.1"/>
    </source>
</evidence>
<evidence type="ECO:0000313" key="2">
    <source>
        <dbReference type="Proteomes" id="UP001595778"/>
    </source>
</evidence>